<reference evidence="2 3" key="1">
    <citation type="submission" date="2018-08" db="EMBL/GenBank/DDBJ databases">
        <title>Genomic Encyclopedia of Type Strains, Phase III (KMG-III): the genomes of soil and plant-associated and newly described type strains.</title>
        <authorList>
            <person name="Whitman W."/>
        </authorList>
    </citation>
    <scope>NUCLEOTIDE SEQUENCE [LARGE SCALE GENOMIC DNA]</scope>
    <source>
        <strain evidence="2 3">CGMCC 1.10966</strain>
    </source>
</reference>
<evidence type="ECO:0000256" key="1">
    <source>
        <dbReference type="SAM" id="MobiDB-lite"/>
    </source>
</evidence>
<sequence>MAKSESRKRLEKKLRQGGMDPRLQRGSWNGVKPVTQIKPDKRSKYVLPKNDDDRGFKRRNEAA</sequence>
<accession>A0A3D9R3A8</accession>
<protein>
    <submittedName>
        <fullName evidence="2">Uncharacterized protein</fullName>
    </submittedName>
</protein>
<feature type="region of interest" description="Disordered" evidence="1">
    <location>
        <begin position="1"/>
        <end position="63"/>
    </location>
</feature>
<organism evidence="2 3">
    <name type="scientific">Paenibacillus taihuensis</name>
    <dbReference type="NCBI Taxonomy" id="1156355"/>
    <lineage>
        <taxon>Bacteria</taxon>
        <taxon>Bacillati</taxon>
        <taxon>Bacillota</taxon>
        <taxon>Bacilli</taxon>
        <taxon>Bacillales</taxon>
        <taxon>Paenibacillaceae</taxon>
        <taxon>Paenibacillus</taxon>
    </lineage>
</organism>
<keyword evidence="3" id="KW-1185">Reference proteome</keyword>
<feature type="compositionally biased region" description="Basic and acidic residues" evidence="1">
    <location>
        <begin position="38"/>
        <end position="63"/>
    </location>
</feature>
<name>A0A3D9R3A8_9BACL</name>
<evidence type="ECO:0000313" key="3">
    <source>
        <dbReference type="Proteomes" id="UP000256304"/>
    </source>
</evidence>
<comment type="caution">
    <text evidence="2">The sequence shown here is derived from an EMBL/GenBank/DDBJ whole genome shotgun (WGS) entry which is preliminary data.</text>
</comment>
<dbReference type="OrthoDB" id="2365803at2"/>
<dbReference type="RefSeq" id="WP_116191130.1">
    <property type="nucleotide sequence ID" value="NZ_QTTN01000030.1"/>
</dbReference>
<evidence type="ECO:0000313" key="2">
    <source>
        <dbReference type="EMBL" id="REE70474.1"/>
    </source>
</evidence>
<dbReference type="AlphaFoldDB" id="A0A3D9R3A8"/>
<gene>
    <name evidence="2" type="ORF">A8990_13028</name>
</gene>
<proteinExistence type="predicted"/>
<dbReference type="Proteomes" id="UP000256304">
    <property type="component" value="Unassembled WGS sequence"/>
</dbReference>
<dbReference type="EMBL" id="QTTN01000030">
    <property type="protein sequence ID" value="REE70474.1"/>
    <property type="molecule type" value="Genomic_DNA"/>
</dbReference>